<evidence type="ECO:0000313" key="2">
    <source>
        <dbReference type="EMBL" id="QUC09982.1"/>
    </source>
</evidence>
<reference evidence="3 4" key="1">
    <citation type="submission" date="2018-12" db="EMBL/GenBank/DDBJ databases">
        <authorList>
            <consortium name="Pathogen Informatics"/>
        </authorList>
    </citation>
    <scope>NUCLEOTIDE SEQUENCE [LARGE SCALE GENOMIC DNA]</scope>
    <source>
        <strain evidence="3 4">NCTC12967</strain>
    </source>
</reference>
<dbReference type="RefSeq" id="WP_014846389.1">
    <property type="nucleotide sequence ID" value="NZ_CAJZDL010000041.1"/>
</dbReference>
<dbReference type="GeneID" id="64406759"/>
<protein>
    <submittedName>
        <fullName evidence="3">Uncharacterized protein</fullName>
    </submittedName>
</protein>
<dbReference type="AlphaFoldDB" id="A0A3N4D866"/>
<dbReference type="Gene3D" id="2.40.50.140">
    <property type="entry name" value="Nucleic acid-binding proteins"/>
    <property type="match status" value="1"/>
</dbReference>
<keyword evidence="1" id="KW-0812">Transmembrane</keyword>
<feature type="transmembrane region" description="Helical" evidence="1">
    <location>
        <begin position="6"/>
        <end position="26"/>
    </location>
</feature>
<reference evidence="2" key="2">
    <citation type="submission" date="2021-03" db="EMBL/GenBank/DDBJ databases">
        <title>Human Oral Microbial Genomes.</title>
        <authorList>
            <person name="Johnston C.D."/>
            <person name="Chen T."/>
            <person name="Dewhirst F.E."/>
        </authorList>
    </citation>
    <scope>NUCLEOTIDE SEQUENCE</scope>
    <source>
        <strain evidence="2">F0714</strain>
    </source>
</reference>
<dbReference type="Proteomes" id="UP000677180">
    <property type="component" value="Chromosome"/>
</dbReference>
<keyword evidence="1" id="KW-1133">Transmembrane helix</keyword>
<organism evidence="3 4">
    <name type="scientific">Arachnia propionica</name>
    <dbReference type="NCBI Taxonomy" id="1750"/>
    <lineage>
        <taxon>Bacteria</taxon>
        <taxon>Bacillati</taxon>
        <taxon>Actinomycetota</taxon>
        <taxon>Actinomycetes</taxon>
        <taxon>Propionibacteriales</taxon>
        <taxon>Propionibacteriaceae</taxon>
        <taxon>Arachnia</taxon>
    </lineage>
</organism>
<dbReference type="Proteomes" id="UP000273044">
    <property type="component" value="Chromosome"/>
</dbReference>
<evidence type="ECO:0000313" key="4">
    <source>
        <dbReference type="Proteomes" id="UP000273044"/>
    </source>
</evidence>
<keyword evidence="4" id="KW-1185">Reference proteome</keyword>
<gene>
    <name evidence="2" type="ORF">J5A53_09140</name>
    <name evidence="3" type="ORF">NCTC12967_01284</name>
</gene>
<feature type="transmembrane region" description="Helical" evidence="1">
    <location>
        <begin position="38"/>
        <end position="58"/>
    </location>
</feature>
<dbReference type="InterPro" id="IPR012340">
    <property type="entry name" value="NA-bd_OB-fold"/>
</dbReference>
<dbReference type="EMBL" id="LR134406">
    <property type="protein sequence ID" value="VEH70003.1"/>
    <property type="molecule type" value="Genomic_DNA"/>
</dbReference>
<proteinExistence type="predicted"/>
<evidence type="ECO:0000313" key="3">
    <source>
        <dbReference type="EMBL" id="VEH70003.1"/>
    </source>
</evidence>
<feature type="transmembrane region" description="Helical" evidence="1">
    <location>
        <begin position="64"/>
        <end position="84"/>
    </location>
</feature>
<keyword evidence="1" id="KW-0472">Membrane</keyword>
<accession>A0A3N4D866</accession>
<dbReference type="OMA" id="AGWLTWK"/>
<evidence type="ECO:0000256" key="1">
    <source>
        <dbReference type="SAM" id="Phobius"/>
    </source>
</evidence>
<name>A0A3N4D866_9ACTN</name>
<dbReference type="EMBL" id="CP072385">
    <property type="protein sequence ID" value="QUC09982.1"/>
    <property type="molecule type" value="Genomic_DNA"/>
</dbReference>
<sequence>MSVFLILGIAGVMVLLVSLILGDLLDSALHFDGLDSEVFSTSVIAAFVGAFGFGGVAVHEFTDSVWLASLVGLVAGSLAGWAAVSLTRWLKRAETGQALRSDHLVGAEARVITDIPEGGFGEIRIGTHKRAARAELPIPAGTPVWVSGVLSPTAVEVRPTADEPPQY</sequence>
<dbReference type="OrthoDB" id="4871596at2"/>